<feature type="transmembrane region" description="Helical" evidence="5">
    <location>
        <begin position="12"/>
        <end position="31"/>
    </location>
</feature>
<evidence type="ECO:0000313" key="8">
    <source>
        <dbReference type="Proteomes" id="UP000064189"/>
    </source>
</evidence>
<organism evidence="7 8">
    <name type="scientific">Peribacillus simplex</name>
    <dbReference type="NCBI Taxonomy" id="1478"/>
    <lineage>
        <taxon>Bacteria</taxon>
        <taxon>Bacillati</taxon>
        <taxon>Bacillota</taxon>
        <taxon>Bacilli</taxon>
        <taxon>Bacillales</taxon>
        <taxon>Bacillaceae</taxon>
        <taxon>Peribacillus</taxon>
    </lineage>
</organism>
<accession>A0A125QR71</accession>
<reference evidence="7 8" key="1">
    <citation type="submission" date="2015-11" db="EMBL/GenBank/DDBJ databases">
        <title>Genome Sequence of Bacillus simplex strain VanAntwerpen2.</title>
        <authorList>
            <person name="Couger M.B."/>
        </authorList>
    </citation>
    <scope>NUCLEOTIDE SEQUENCE [LARGE SCALE GENOMIC DNA]</scope>
    <source>
        <strain evidence="7 8">VanAntwerpen02</strain>
    </source>
</reference>
<sequence>MKFIEFLKTRGAIGAIFMGIFYQIAMLGSFMPGYSAMPANIDQLPVAIVNEDTGKIGATIAAQLGEKLPFEDIKTDLTNKQALKQLDKNDVKLVVHIPKSFSENVESGKGASSIDFTINEAGPTIVTSTMNSVVTEIESTLNEQFSAQYAKGLFMNLNVPEEQAKEMASAMQHQFSANTVKINEIPAGMHNGMAPMFLTMAAYVGAMIGAMQLGAAFNESKGKAGKWRLFGYMQLAALLIAVVAPAVGLGITYAVQGHGLETFFTLWGHHALGYYACWQFTSIFILLVGEGGMILNMPILLMQTIANGAAITREMMYAPYQWLSYISPMYYSIQADFAIMYGGGAPLHAHVMMLMVGAAALLINIMIVAVRHKELPLKTEETDRLAAEMKALV</sequence>
<evidence type="ECO:0000256" key="5">
    <source>
        <dbReference type="SAM" id="Phobius"/>
    </source>
</evidence>
<dbReference type="AlphaFoldDB" id="A0A125QR71"/>
<comment type="subcellular location">
    <subcellularLocation>
        <location evidence="1">Membrane</location>
        <topology evidence="1">Multi-pass membrane protein</topology>
    </subcellularLocation>
</comment>
<feature type="transmembrane region" description="Helical" evidence="5">
    <location>
        <begin position="273"/>
        <end position="301"/>
    </location>
</feature>
<dbReference type="GO" id="GO:0140359">
    <property type="term" value="F:ABC-type transporter activity"/>
    <property type="evidence" value="ECO:0007669"/>
    <property type="project" value="InterPro"/>
</dbReference>
<evidence type="ECO:0000256" key="3">
    <source>
        <dbReference type="ARBA" id="ARBA00022989"/>
    </source>
</evidence>
<dbReference type="RefSeq" id="WP_061143941.1">
    <property type="nucleotide sequence ID" value="NZ_LNNH01000046.1"/>
</dbReference>
<proteinExistence type="predicted"/>
<dbReference type="PANTHER" id="PTHR43077">
    <property type="entry name" value="TRANSPORT PERMEASE YVFS-RELATED"/>
    <property type="match status" value="1"/>
</dbReference>
<evidence type="ECO:0000256" key="4">
    <source>
        <dbReference type="ARBA" id="ARBA00023136"/>
    </source>
</evidence>
<name>A0A125QR71_9BACI</name>
<dbReference type="GO" id="GO:0016020">
    <property type="term" value="C:membrane"/>
    <property type="evidence" value="ECO:0007669"/>
    <property type="project" value="UniProtKB-SubCell"/>
</dbReference>
<keyword evidence="3 5" id="KW-1133">Transmembrane helix</keyword>
<evidence type="ECO:0000259" key="6">
    <source>
        <dbReference type="Pfam" id="PF12698"/>
    </source>
</evidence>
<evidence type="ECO:0000256" key="2">
    <source>
        <dbReference type="ARBA" id="ARBA00022692"/>
    </source>
</evidence>
<dbReference type="Gene3D" id="3.40.1710.10">
    <property type="entry name" value="abc type-2 transporter like domain"/>
    <property type="match status" value="1"/>
</dbReference>
<evidence type="ECO:0000256" key="1">
    <source>
        <dbReference type="ARBA" id="ARBA00004141"/>
    </source>
</evidence>
<dbReference type="InterPro" id="IPR013525">
    <property type="entry name" value="ABC2_TM"/>
</dbReference>
<dbReference type="Proteomes" id="UP000064189">
    <property type="component" value="Unassembled WGS sequence"/>
</dbReference>
<feature type="transmembrane region" description="Helical" evidence="5">
    <location>
        <begin position="196"/>
        <end position="217"/>
    </location>
</feature>
<keyword evidence="2 5" id="KW-0812">Transmembrane</keyword>
<keyword evidence="4 5" id="KW-0472">Membrane</keyword>
<dbReference type="Pfam" id="PF12698">
    <property type="entry name" value="ABC2_membrane_3"/>
    <property type="match status" value="1"/>
</dbReference>
<feature type="transmembrane region" description="Helical" evidence="5">
    <location>
        <begin position="347"/>
        <end position="370"/>
    </location>
</feature>
<feature type="transmembrane region" description="Helical" evidence="5">
    <location>
        <begin position="229"/>
        <end position="253"/>
    </location>
</feature>
<comment type="caution">
    <text evidence="7">The sequence shown here is derived from an EMBL/GenBank/DDBJ whole genome shotgun (WGS) entry which is preliminary data.</text>
</comment>
<evidence type="ECO:0000313" key="7">
    <source>
        <dbReference type="EMBL" id="KWW12619.1"/>
    </source>
</evidence>
<dbReference type="EMBL" id="LNNH01000046">
    <property type="protein sequence ID" value="KWW12619.1"/>
    <property type="molecule type" value="Genomic_DNA"/>
</dbReference>
<gene>
    <name evidence="7" type="ORF">AS888_09680</name>
</gene>
<protein>
    <recommendedName>
        <fullName evidence="6">ABC-2 type transporter transmembrane domain-containing protein</fullName>
    </recommendedName>
</protein>
<dbReference type="InterPro" id="IPR051328">
    <property type="entry name" value="T7SS_ABC-Transporter"/>
</dbReference>
<dbReference type="PANTHER" id="PTHR43077:SF5">
    <property type="entry name" value="PHAGE INFECTION PROTEIN"/>
    <property type="match status" value="1"/>
</dbReference>
<feature type="transmembrane region" description="Helical" evidence="5">
    <location>
        <begin position="322"/>
        <end position="341"/>
    </location>
</feature>
<keyword evidence="8" id="KW-1185">Reference proteome</keyword>
<feature type="domain" description="ABC-2 type transporter transmembrane" evidence="6">
    <location>
        <begin position="17"/>
        <end position="363"/>
    </location>
</feature>